<evidence type="ECO:0000313" key="2">
    <source>
        <dbReference type="EMBL" id="MFC6768855.1"/>
    </source>
</evidence>
<dbReference type="AlphaFoldDB" id="A0ABD5SUM1"/>
<organism evidence="2 3">
    <name type="scientific">Natrinema soli</name>
    <dbReference type="NCBI Taxonomy" id="1930624"/>
    <lineage>
        <taxon>Archaea</taxon>
        <taxon>Methanobacteriati</taxon>
        <taxon>Methanobacteriota</taxon>
        <taxon>Stenosarchaea group</taxon>
        <taxon>Halobacteria</taxon>
        <taxon>Halobacteriales</taxon>
        <taxon>Natrialbaceae</taxon>
        <taxon>Natrinema</taxon>
    </lineage>
</organism>
<keyword evidence="3" id="KW-1185">Reference proteome</keyword>
<protein>
    <recommendedName>
        <fullName evidence="4">Short-chain dehydrogenase</fullName>
    </recommendedName>
</protein>
<evidence type="ECO:0008006" key="4">
    <source>
        <dbReference type="Google" id="ProtNLM"/>
    </source>
</evidence>
<feature type="non-terminal residue" evidence="2">
    <location>
        <position position="61"/>
    </location>
</feature>
<proteinExistence type="predicted"/>
<sequence>MSASRGMRARVTKHGPSPARVTRSGRFFRAVADYGRMEGPDLTGRTVLVTGSAKGVGRELL</sequence>
<reference evidence="2 3" key="1">
    <citation type="journal article" date="2019" name="Int. J. Syst. Evol. Microbiol.">
        <title>The Global Catalogue of Microorganisms (GCM) 10K type strain sequencing project: providing services to taxonomists for standard genome sequencing and annotation.</title>
        <authorList>
            <consortium name="The Broad Institute Genomics Platform"/>
            <consortium name="The Broad Institute Genome Sequencing Center for Infectious Disease"/>
            <person name="Wu L."/>
            <person name="Ma J."/>
        </authorList>
    </citation>
    <scope>NUCLEOTIDE SEQUENCE [LARGE SCALE GENOMIC DNA]</scope>
    <source>
        <strain evidence="2 3">LMG 29247</strain>
    </source>
</reference>
<evidence type="ECO:0000313" key="3">
    <source>
        <dbReference type="Proteomes" id="UP001596383"/>
    </source>
</evidence>
<evidence type="ECO:0000256" key="1">
    <source>
        <dbReference type="SAM" id="MobiDB-lite"/>
    </source>
</evidence>
<accession>A0ABD5SUM1</accession>
<comment type="caution">
    <text evidence="2">The sequence shown here is derived from an EMBL/GenBank/DDBJ whole genome shotgun (WGS) entry which is preliminary data.</text>
</comment>
<name>A0ABD5SUM1_9EURY</name>
<dbReference type="EMBL" id="JBHSWV010000633">
    <property type="protein sequence ID" value="MFC6768855.1"/>
    <property type="molecule type" value="Genomic_DNA"/>
</dbReference>
<dbReference type="Proteomes" id="UP001596383">
    <property type="component" value="Unassembled WGS sequence"/>
</dbReference>
<feature type="region of interest" description="Disordered" evidence="1">
    <location>
        <begin position="1"/>
        <end position="23"/>
    </location>
</feature>
<gene>
    <name evidence="2" type="ORF">ACFQE6_28765</name>
</gene>